<dbReference type="EMBL" id="DRTD01000526">
    <property type="protein sequence ID" value="HHE55533.1"/>
    <property type="molecule type" value="Genomic_DNA"/>
</dbReference>
<dbReference type="GO" id="GO:0016787">
    <property type="term" value="F:hydrolase activity"/>
    <property type="evidence" value="ECO:0007669"/>
    <property type="project" value="UniProtKB-KW"/>
</dbReference>
<dbReference type="CDD" id="cd00077">
    <property type="entry name" value="HDc"/>
    <property type="match status" value="1"/>
</dbReference>
<dbReference type="Pfam" id="PF01966">
    <property type="entry name" value="HD"/>
    <property type="match status" value="1"/>
</dbReference>
<dbReference type="InterPro" id="IPR003607">
    <property type="entry name" value="HD/PDEase_dom"/>
</dbReference>
<dbReference type="PROSITE" id="PS51831">
    <property type="entry name" value="HD"/>
    <property type="match status" value="1"/>
</dbReference>
<evidence type="ECO:0000313" key="3">
    <source>
        <dbReference type="EMBL" id="HHE55533.1"/>
    </source>
</evidence>
<dbReference type="Gene3D" id="1.10.3210.10">
    <property type="entry name" value="Hypothetical protein af1432"/>
    <property type="match status" value="1"/>
</dbReference>
<dbReference type="InterPro" id="IPR026875">
    <property type="entry name" value="PHydrolase_assoc_dom"/>
</dbReference>
<dbReference type="InterPro" id="IPR006674">
    <property type="entry name" value="HD_domain"/>
</dbReference>
<feature type="non-terminal residue" evidence="3">
    <location>
        <position position="1"/>
    </location>
</feature>
<comment type="caution">
    <text evidence="3">The sequence shown here is derived from an EMBL/GenBank/DDBJ whole genome shotgun (WGS) entry which is preliminary data.</text>
</comment>
<protein>
    <submittedName>
        <fullName evidence="3">HD domain-containing protein</fullName>
    </submittedName>
</protein>
<reference evidence="3" key="1">
    <citation type="journal article" date="2020" name="mSystems">
        <title>Genome- and Community-Level Interaction Insights into Carbon Utilization and Element Cycling Functions of Hydrothermarchaeota in Hydrothermal Sediment.</title>
        <authorList>
            <person name="Zhou Z."/>
            <person name="Liu Y."/>
            <person name="Xu W."/>
            <person name="Pan J."/>
            <person name="Luo Z.H."/>
            <person name="Li M."/>
        </authorList>
    </citation>
    <scope>NUCLEOTIDE SEQUENCE [LARGE SCALE GENOMIC DNA]</scope>
    <source>
        <strain evidence="3">HyVt-76</strain>
    </source>
</reference>
<dbReference type="Proteomes" id="UP000886111">
    <property type="component" value="Unassembled WGS sequence"/>
</dbReference>
<evidence type="ECO:0000256" key="1">
    <source>
        <dbReference type="ARBA" id="ARBA00022801"/>
    </source>
</evidence>
<gene>
    <name evidence="3" type="ORF">ENL21_07105</name>
</gene>
<keyword evidence="1" id="KW-0378">Hydrolase</keyword>
<feature type="domain" description="HD" evidence="2">
    <location>
        <begin position="19"/>
        <end position="147"/>
    </location>
</feature>
<dbReference type="AlphaFoldDB" id="A0A7V5H6R9"/>
<proteinExistence type="predicted"/>
<dbReference type="Pfam" id="PF13286">
    <property type="entry name" value="HD_assoc"/>
    <property type="match status" value="1"/>
</dbReference>
<organism evidence="3">
    <name type="scientific">Caldithrix abyssi</name>
    <dbReference type="NCBI Taxonomy" id="187145"/>
    <lineage>
        <taxon>Bacteria</taxon>
        <taxon>Pseudomonadati</taxon>
        <taxon>Calditrichota</taxon>
        <taxon>Calditrichia</taxon>
        <taxon>Calditrichales</taxon>
        <taxon>Calditrichaceae</taxon>
        <taxon>Caldithrix</taxon>
    </lineage>
</organism>
<accession>A0A7V5H6R9</accession>
<evidence type="ECO:0000259" key="2">
    <source>
        <dbReference type="PROSITE" id="PS51831"/>
    </source>
</evidence>
<dbReference type="SMART" id="SM00471">
    <property type="entry name" value="HDc"/>
    <property type="match status" value="1"/>
</dbReference>
<sequence length="328" mass="37636">GKTQVIYFVSLLDEQLTSRSLHTLSVAQIARTIGRFLSLNTDLIEAIALGHDLGHPPFGHDGEVFLSEISQKYGLGHFHHNIQSLRVVDRIAKKGCGLNLTFQTRDGILSHNGEVHNQKLEPDPYKNEKDLQSYIERMQAGEWVDMMPATLEGCVVRITDTIAYIGQDIDDAIRIGLIKREDLPPAATDVLGTSNGQIIDTLVNDVVCNSYQENYICFSDQISEALFELKQFNYQHIYKSPKLKINHRRIKRGFELLFEHFLERLKKNDQESEIFQHFLSSKCEDYLLETPDEIKVRDFLAGMTDRYFSKVLQKQVVPQMADFKIFNE</sequence>
<name>A0A7V5H6R9_CALAY</name>
<dbReference type="SUPFAM" id="SSF109604">
    <property type="entry name" value="HD-domain/PDEase-like"/>
    <property type="match status" value="1"/>
</dbReference>